<feature type="non-terminal residue" evidence="2">
    <location>
        <position position="77"/>
    </location>
</feature>
<evidence type="ECO:0000313" key="4">
    <source>
        <dbReference type="Proteomes" id="UP000001555"/>
    </source>
</evidence>
<name>B7P9Z8_IXOSC</name>
<sequence length="77" mass="8669">PKPRLRPQPTGSGNKKPSIDVRSSSRRLTKHVAGLNTAPSPMNKFWKKKGTKPKQQPPKPSRQMAQPQSPYRNKVDI</sequence>
<feature type="non-terminal residue" evidence="2">
    <location>
        <position position="1"/>
    </location>
</feature>
<feature type="region of interest" description="Disordered" evidence="1">
    <location>
        <begin position="1"/>
        <end position="77"/>
    </location>
</feature>
<proteinExistence type="predicted"/>
<dbReference type="HOGENOM" id="CLU_2645050_0_0_1"/>
<evidence type="ECO:0000313" key="3">
    <source>
        <dbReference type="EnsemblMetazoa" id="ISCW002666-PA"/>
    </source>
</evidence>
<gene>
    <name evidence="2" type="ORF">IscW_ISCW002666</name>
</gene>
<dbReference type="EMBL" id="DS668158">
    <property type="protein sequence ID" value="EEC03420.1"/>
    <property type="molecule type" value="Genomic_DNA"/>
</dbReference>
<dbReference type="VEuPathDB" id="VectorBase:ISCW002666"/>
<dbReference type="EnsemblMetazoa" id="ISCW002666-RA">
    <property type="protein sequence ID" value="ISCW002666-PA"/>
    <property type="gene ID" value="ISCW002666"/>
</dbReference>
<dbReference type="AlphaFoldDB" id="B7P9Z8"/>
<reference evidence="3" key="2">
    <citation type="submission" date="2020-05" db="UniProtKB">
        <authorList>
            <consortium name="EnsemblMetazoa"/>
        </authorList>
    </citation>
    <scope>IDENTIFICATION</scope>
    <source>
        <strain evidence="3">wikel</strain>
    </source>
</reference>
<accession>B7P9Z8</accession>
<protein>
    <submittedName>
        <fullName evidence="2 3">Uncharacterized protein</fullName>
    </submittedName>
</protein>
<reference evidence="2 4" key="1">
    <citation type="submission" date="2008-03" db="EMBL/GenBank/DDBJ databases">
        <title>Annotation of Ixodes scapularis.</title>
        <authorList>
            <consortium name="Ixodes scapularis Genome Project Consortium"/>
            <person name="Caler E."/>
            <person name="Hannick L.I."/>
            <person name="Bidwell S."/>
            <person name="Joardar V."/>
            <person name="Thiagarajan M."/>
            <person name="Amedeo P."/>
            <person name="Galinsky K.J."/>
            <person name="Schobel S."/>
            <person name="Inman J."/>
            <person name="Hostetler J."/>
            <person name="Miller J."/>
            <person name="Hammond M."/>
            <person name="Megy K."/>
            <person name="Lawson D."/>
            <person name="Kodira C."/>
            <person name="Sutton G."/>
            <person name="Meyer J."/>
            <person name="Hill C.A."/>
            <person name="Birren B."/>
            <person name="Nene V."/>
            <person name="Collins F."/>
            <person name="Alarcon-Chaidez F."/>
            <person name="Wikel S."/>
            <person name="Strausberg R."/>
        </authorList>
    </citation>
    <scope>NUCLEOTIDE SEQUENCE [LARGE SCALE GENOMIC DNA]</scope>
    <source>
        <strain evidence="4">Wikel</strain>
        <strain evidence="2">Wikel colony</strain>
    </source>
</reference>
<dbReference type="InParanoid" id="B7P9Z8"/>
<evidence type="ECO:0000313" key="2">
    <source>
        <dbReference type="EMBL" id="EEC03420.1"/>
    </source>
</evidence>
<evidence type="ECO:0000256" key="1">
    <source>
        <dbReference type="SAM" id="MobiDB-lite"/>
    </source>
</evidence>
<dbReference type="PaxDb" id="6945-B7P9Z8"/>
<organism>
    <name type="scientific">Ixodes scapularis</name>
    <name type="common">Black-legged tick</name>
    <name type="synonym">Deer tick</name>
    <dbReference type="NCBI Taxonomy" id="6945"/>
    <lineage>
        <taxon>Eukaryota</taxon>
        <taxon>Metazoa</taxon>
        <taxon>Ecdysozoa</taxon>
        <taxon>Arthropoda</taxon>
        <taxon>Chelicerata</taxon>
        <taxon>Arachnida</taxon>
        <taxon>Acari</taxon>
        <taxon>Parasitiformes</taxon>
        <taxon>Ixodida</taxon>
        <taxon>Ixodoidea</taxon>
        <taxon>Ixodidae</taxon>
        <taxon>Ixodinae</taxon>
        <taxon>Ixodes</taxon>
    </lineage>
</organism>
<keyword evidence="4" id="KW-1185">Reference proteome</keyword>
<dbReference type="Proteomes" id="UP000001555">
    <property type="component" value="Unassembled WGS sequence"/>
</dbReference>
<dbReference type="EMBL" id="ABJB010765815">
    <property type="status" value="NOT_ANNOTATED_CDS"/>
    <property type="molecule type" value="Genomic_DNA"/>
</dbReference>